<evidence type="ECO:0000313" key="3">
    <source>
        <dbReference type="Proteomes" id="UP000284472"/>
    </source>
</evidence>
<reference evidence="2 3" key="1">
    <citation type="submission" date="2018-08" db="EMBL/GenBank/DDBJ databases">
        <title>A genome reference for cultivated species of the human gut microbiota.</title>
        <authorList>
            <person name="Zou Y."/>
            <person name="Xue W."/>
            <person name="Luo G."/>
        </authorList>
    </citation>
    <scope>NUCLEOTIDE SEQUENCE [LARGE SCALE GENOMIC DNA]</scope>
    <source>
        <strain evidence="2 3">AM32-6</strain>
    </source>
</reference>
<name>A0A414DFF0_MEDGN</name>
<dbReference type="EMBL" id="QSIR01000001">
    <property type="protein sequence ID" value="RHD09415.1"/>
    <property type="molecule type" value="Genomic_DNA"/>
</dbReference>
<gene>
    <name evidence="2" type="ORF">DW812_01305</name>
</gene>
<dbReference type="RefSeq" id="WP_118043614.1">
    <property type="nucleotide sequence ID" value="NZ_QSIR01000001.1"/>
</dbReference>
<feature type="region of interest" description="Disordered" evidence="1">
    <location>
        <begin position="41"/>
        <end position="83"/>
    </location>
</feature>
<dbReference type="AlphaFoldDB" id="A0A414DFF0"/>
<feature type="compositionally biased region" description="Gly residues" evidence="1">
    <location>
        <begin position="48"/>
        <end position="76"/>
    </location>
</feature>
<proteinExistence type="predicted"/>
<protein>
    <submittedName>
        <fullName evidence="2">Uncharacterized protein</fullName>
    </submittedName>
</protein>
<accession>A0A414DFF0</accession>
<comment type="caution">
    <text evidence="2">The sequence shown here is derived from an EMBL/GenBank/DDBJ whole genome shotgun (WGS) entry which is preliminary data.</text>
</comment>
<dbReference type="Proteomes" id="UP000284472">
    <property type="component" value="Unassembled WGS sequence"/>
</dbReference>
<dbReference type="Pfam" id="PF25209">
    <property type="entry name" value="Phage_capsid_4"/>
    <property type="match status" value="1"/>
</dbReference>
<evidence type="ECO:0000313" key="2">
    <source>
        <dbReference type="EMBL" id="RHD09415.1"/>
    </source>
</evidence>
<evidence type="ECO:0000256" key="1">
    <source>
        <dbReference type="SAM" id="MobiDB-lite"/>
    </source>
</evidence>
<organism evidence="2 3">
    <name type="scientific">Mediterraneibacter gnavus</name>
    <name type="common">Ruminococcus gnavus</name>
    <dbReference type="NCBI Taxonomy" id="33038"/>
    <lineage>
        <taxon>Bacteria</taxon>
        <taxon>Bacillati</taxon>
        <taxon>Bacillota</taxon>
        <taxon>Clostridia</taxon>
        <taxon>Lachnospirales</taxon>
        <taxon>Lachnospiraceae</taxon>
        <taxon>Mediterraneibacter</taxon>
    </lineage>
</organism>
<sequence>MTREQMLARQNEILQAARAESRAMTAEERAEFDTLQRSIEALDRAGATAGGEGSSRGAAAGEGGSNGDEGGEGNGDGARSAVENERARIRQIEEMCRDFGMNEQIRGFIDNGTTVEQVRTAVIEHMRQASAPVHTGVSVGDSAEDKFRRAAVDSLLLKAGLQIENPADGARQMIGMRMRDLAIECLQMDGTSERGLNRRNSDELYSLLSRGFYNPEAAFPAILDQTIEKAYREGHKKVAVTFDRFTKKGSLPDFKTHDNYYVAGPVGEFLEVPENGELKHDVFADDKLPQRKLKTYGRQFTLSRKAFIDDDISLVTSLPARYAAAARKTINKQVFQILVNNPAIYDGTALFGSNHKNLLKTGTGVTQAAMQTMIMALANQKDQFGEAIIINPAQIVVPSGMKFDMYTLFNSPTINTTDNTQAVNPLYQYRDQIEVVEDPTINALCGGMGNVMPWWLFGAAGDCDGIEVDYLNGQEIPNIRRMEAPGQLGFVWDIFLDWGISVMDYRGMVKNPGVKVETKLELA</sequence>